<gene>
    <name evidence="1" type="ORF">N7515_007126</name>
</gene>
<dbReference type="RefSeq" id="XP_056521466.1">
    <property type="nucleotide sequence ID" value="XM_056667870.1"/>
</dbReference>
<reference evidence="1" key="1">
    <citation type="submission" date="2022-11" db="EMBL/GenBank/DDBJ databases">
        <authorList>
            <person name="Petersen C."/>
        </authorList>
    </citation>
    <scope>NUCLEOTIDE SEQUENCE</scope>
    <source>
        <strain evidence="1">IBT 22155</strain>
    </source>
</reference>
<name>A0A9W9L1X6_9EURO</name>
<comment type="caution">
    <text evidence="1">The sequence shown here is derived from an EMBL/GenBank/DDBJ whole genome shotgun (WGS) entry which is preliminary data.</text>
</comment>
<proteinExistence type="predicted"/>
<dbReference type="Proteomes" id="UP001149079">
    <property type="component" value="Unassembled WGS sequence"/>
</dbReference>
<dbReference type="AlphaFoldDB" id="A0A9W9L1X6"/>
<reference evidence="1" key="2">
    <citation type="journal article" date="2023" name="IMA Fungus">
        <title>Comparative genomic study of the Penicillium genus elucidates a diverse pangenome and 15 lateral gene transfer events.</title>
        <authorList>
            <person name="Petersen C."/>
            <person name="Sorensen T."/>
            <person name="Nielsen M.R."/>
            <person name="Sondergaard T.E."/>
            <person name="Sorensen J.L."/>
            <person name="Fitzpatrick D.A."/>
            <person name="Frisvad J.C."/>
            <person name="Nielsen K.L."/>
        </authorList>
    </citation>
    <scope>NUCLEOTIDE SEQUENCE</scope>
    <source>
        <strain evidence="1">IBT 22155</strain>
    </source>
</reference>
<dbReference type="EMBL" id="JAPQKL010000005">
    <property type="protein sequence ID" value="KAJ5131087.1"/>
    <property type="molecule type" value="Genomic_DNA"/>
</dbReference>
<evidence type="ECO:0000313" key="1">
    <source>
        <dbReference type="EMBL" id="KAJ5131087.1"/>
    </source>
</evidence>
<keyword evidence="2" id="KW-1185">Reference proteome</keyword>
<protein>
    <submittedName>
        <fullName evidence="1">Uncharacterized protein</fullName>
    </submittedName>
</protein>
<accession>A0A9W9L1X6</accession>
<evidence type="ECO:0000313" key="2">
    <source>
        <dbReference type="Proteomes" id="UP001149079"/>
    </source>
</evidence>
<organism evidence="1 2">
    <name type="scientific">Penicillium bovifimosum</name>
    <dbReference type="NCBI Taxonomy" id="126998"/>
    <lineage>
        <taxon>Eukaryota</taxon>
        <taxon>Fungi</taxon>
        <taxon>Dikarya</taxon>
        <taxon>Ascomycota</taxon>
        <taxon>Pezizomycotina</taxon>
        <taxon>Eurotiomycetes</taxon>
        <taxon>Eurotiomycetidae</taxon>
        <taxon>Eurotiales</taxon>
        <taxon>Aspergillaceae</taxon>
        <taxon>Penicillium</taxon>
    </lineage>
</organism>
<sequence length="94" mass="10968">MNYATCNELASIADMNRIWTLQLTIMEAGLKSIIRLEWNFDLGTRHHRGHAHDAMFDTTQRMVPIGTWKSEPCDVGIEYSDLRRWIARFDELEG</sequence>
<dbReference type="GeneID" id="81407040"/>